<dbReference type="EMBL" id="LHXJ01000001">
    <property type="protein sequence ID" value="KXA91737.1"/>
    <property type="molecule type" value="Genomic_DNA"/>
</dbReference>
<organism evidence="6 7">
    <name type="scientific">candidate division MSBL1 archaeon SCGC-AAA259A05</name>
    <dbReference type="NCBI Taxonomy" id="1698259"/>
    <lineage>
        <taxon>Archaea</taxon>
        <taxon>Methanobacteriati</taxon>
        <taxon>Methanobacteriota</taxon>
        <taxon>candidate division MSBL1</taxon>
    </lineage>
</organism>
<dbReference type="GO" id="GO:0005385">
    <property type="term" value="F:zinc ion transmembrane transporter activity"/>
    <property type="evidence" value="ECO:0007669"/>
    <property type="project" value="TreeGrafter"/>
</dbReference>
<keyword evidence="7" id="KW-1185">Reference proteome</keyword>
<dbReference type="Pfam" id="PF02535">
    <property type="entry name" value="Zip"/>
    <property type="match status" value="1"/>
</dbReference>
<dbReference type="AlphaFoldDB" id="A0A133UC18"/>
<keyword evidence="3 5" id="KW-1133">Transmembrane helix</keyword>
<evidence type="ECO:0000256" key="2">
    <source>
        <dbReference type="ARBA" id="ARBA00022692"/>
    </source>
</evidence>
<feature type="transmembrane region" description="Helical" evidence="5">
    <location>
        <begin position="226"/>
        <end position="242"/>
    </location>
</feature>
<comment type="subcellular location">
    <subcellularLocation>
        <location evidence="1">Membrane</location>
        <topology evidence="1">Multi-pass membrane protein</topology>
    </subcellularLocation>
</comment>
<name>A0A133UC18_9EURY</name>
<evidence type="ECO:0000256" key="1">
    <source>
        <dbReference type="ARBA" id="ARBA00004141"/>
    </source>
</evidence>
<dbReference type="InterPro" id="IPR003689">
    <property type="entry name" value="ZIP"/>
</dbReference>
<evidence type="ECO:0000313" key="6">
    <source>
        <dbReference type="EMBL" id="KXA91737.1"/>
    </source>
</evidence>
<sequence length="245" mass="26215">MSSSFLPVLAASLLSALLCTLGILTIWNFREWAKKSTNYFMYFASGVLIAVAFLIASPKAFEMNDRGPVYLLAGFLGIFLINRFMGVYICHERELKRECRIGLVGALGIAFHSLVDGVIYATTYTVSIFLGAMATLGMIFHEFPEGIVAFSLFTKSGFGGRKSLFYAFLVAALTTPIGAIVSFPFISSLQGPNLGVLMGLAAGVLAYVGVGHLLPEAEREAKKYGLLAFALGILVAVGLTLTKGG</sequence>
<reference evidence="6 7" key="1">
    <citation type="journal article" date="2016" name="Sci. Rep.">
        <title>Metabolic traits of an uncultured archaeal lineage -MSBL1- from brine pools of the Red Sea.</title>
        <authorList>
            <person name="Mwirichia R."/>
            <person name="Alam I."/>
            <person name="Rashid M."/>
            <person name="Vinu M."/>
            <person name="Ba-Alawi W."/>
            <person name="Anthony Kamau A."/>
            <person name="Kamanda Ngugi D."/>
            <person name="Goker M."/>
            <person name="Klenk H.P."/>
            <person name="Bajic V."/>
            <person name="Stingl U."/>
        </authorList>
    </citation>
    <scope>NUCLEOTIDE SEQUENCE [LARGE SCALE GENOMIC DNA]</scope>
    <source>
        <strain evidence="6">SCGC-AAA259A05</strain>
    </source>
</reference>
<feature type="transmembrane region" description="Helical" evidence="5">
    <location>
        <begin position="6"/>
        <end position="27"/>
    </location>
</feature>
<dbReference type="PANTHER" id="PTHR11040:SF44">
    <property type="entry name" value="PROTEIN ZNTC-RELATED"/>
    <property type="match status" value="1"/>
</dbReference>
<comment type="caution">
    <text evidence="6">The sequence shown here is derived from an EMBL/GenBank/DDBJ whole genome shotgun (WGS) entry which is preliminary data.</text>
</comment>
<keyword evidence="4 5" id="KW-0472">Membrane</keyword>
<feature type="transmembrane region" description="Helical" evidence="5">
    <location>
        <begin position="165"/>
        <end position="186"/>
    </location>
</feature>
<protein>
    <submittedName>
        <fullName evidence="6">Zinc permease</fullName>
    </submittedName>
</protein>
<feature type="transmembrane region" description="Helical" evidence="5">
    <location>
        <begin position="101"/>
        <end position="122"/>
    </location>
</feature>
<dbReference type="PANTHER" id="PTHR11040">
    <property type="entry name" value="ZINC/IRON TRANSPORTER"/>
    <property type="match status" value="1"/>
</dbReference>
<evidence type="ECO:0000256" key="3">
    <source>
        <dbReference type="ARBA" id="ARBA00022989"/>
    </source>
</evidence>
<accession>A0A133UC18</accession>
<feature type="transmembrane region" description="Helical" evidence="5">
    <location>
        <begin position="128"/>
        <end position="153"/>
    </location>
</feature>
<proteinExistence type="predicted"/>
<evidence type="ECO:0000256" key="4">
    <source>
        <dbReference type="ARBA" id="ARBA00023136"/>
    </source>
</evidence>
<feature type="transmembrane region" description="Helical" evidence="5">
    <location>
        <begin position="39"/>
        <end position="57"/>
    </location>
</feature>
<keyword evidence="2 5" id="KW-0812">Transmembrane</keyword>
<gene>
    <name evidence="6" type="ORF">AKJ57_00185</name>
</gene>
<feature type="transmembrane region" description="Helical" evidence="5">
    <location>
        <begin position="192"/>
        <end position="214"/>
    </location>
</feature>
<evidence type="ECO:0000256" key="5">
    <source>
        <dbReference type="SAM" id="Phobius"/>
    </source>
</evidence>
<dbReference type="GO" id="GO:0016020">
    <property type="term" value="C:membrane"/>
    <property type="evidence" value="ECO:0007669"/>
    <property type="project" value="UniProtKB-SubCell"/>
</dbReference>
<feature type="transmembrane region" description="Helical" evidence="5">
    <location>
        <begin position="69"/>
        <end position="89"/>
    </location>
</feature>
<evidence type="ECO:0000313" key="7">
    <source>
        <dbReference type="Proteomes" id="UP000070163"/>
    </source>
</evidence>
<dbReference type="Proteomes" id="UP000070163">
    <property type="component" value="Unassembled WGS sequence"/>
</dbReference>